<dbReference type="AlphaFoldDB" id="A0A2P8DDC0"/>
<dbReference type="Proteomes" id="UP000240572">
    <property type="component" value="Unassembled WGS sequence"/>
</dbReference>
<dbReference type="EMBL" id="PYGD01000001">
    <property type="protein sequence ID" value="PSK95231.1"/>
    <property type="molecule type" value="Genomic_DNA"/>
</dbReference>
<keyword evidence="2" id="KW-1185">Reference proteome</keyword>
<evidence type="ECO:0000313" key="1">
    <source>
        <dbReference type="EMBL" id="PSK95231.1"/>
    </source>
</evidence>
<name>A0A2P8DDC0_9BACT</name>
<comment type="caution">
    <text evidence="1">The sequence shown here is derived from an EMBL/GenBank/DDBJ whole genome shotgun (WGS) entry which is preliminary data.</text>
</comment>
<sequence>MYRDTWICNNDEHVNSSIATACEICGAWPPALQTFSYELTDVFGQVSICWDVDHADRVAVLRTGARVELPSGKGTQILKGLRNGEDITLCMANEVASCYKSIRVVLERPGIIFFKTDKEKVLKGGRFALSWSTKNAAAVSISGIGPVALSGMQERDATEASYKIVAENEVGSTELILEQELLPAPGIKVFKVRRGKLAWGEETQLVWDVATASKVELCYGDVREAIGPAGEKNVRPSETTVYKLLVQAMDGITLLEQDLELKVYRKVEVRSFESDMKFVVESLPVRLTWDVAYADQVFIEDNFGTRTEVTHESSLEVITRKDTRYFKLIASDLLHNVLERKLEVSVKELPAPVITLPQIKLPDFDLSLGARVMEQTLFEQAFREAKRTRKPSVSFKSLVRFLYSKS</sequence>
<gene>
    <name evidence="1" type="ORF">B0I18_1011397</name>
</gene>
<organism evidence="1 2">
    <name type="scientific">Taibaiella chishuiensis</name>
    <dbReference type="NCBI Taxonomy" id="1434707"/>
    <lineage>
        <taxon>Bacteria</taxon>
        <taxon>Pseudomonadati</taxon>
        <taxon>Bacteroidota</taxon>
        <taxon>Chitinophagia</taxon>
        <taxon>Chitinophagales</taxon>
        <taxon>Chitinophagaceae</taxon>
        <taxon>Taibaiella</taxon>
    </lineage>
</organism>
<dbReference type="RefSeq" id="WP_106521895.1">
    <property type="nucleotide sequence ID" value="NZ_PYGD01000001.1"/>
</dbReference>
<reference evidence="1 2" key="1">
    <citation type="submission" date="2018-03" db="EMBL/GenBank/DDBJ databases">
        <title>Genomic Encyclopedia of Type Strains, Phase III (KMG-III): the genomes of soil and plant-associated and newly described type strains.</title>
        <authorList>
            <person name="Whitman W."/>
        </authorList>
    </citation>
    <scope>NUCLEOTIDE SEQUENCE [LARGE SCALE GENOMIC DNA]</scope>
    <source>
        <strain evidence="1 2">CGMCC 1.12700</strain>
    </source>
</reference>
<dbReference type="OrthoDB" id="1022767at2"/>
<accession>A0A2P8DDC0</accession>
<evidence type="ECO:0000313" key="2">
    <source>
        <dbReference type="Proteomes" id="UP000240572"/>
    </source>
</evidence>
<proteinExistence type="predicted"/>
<protein>
    <submittedName>
        <fullName evidence="1">Uncharacterized protein</fullName>
    </submittedName>
</protein>